<evidence type="ECO:0000259" key="5">
    <source>
        <dbReference type="PROSITE" id="PS50287"/>
    </source>
</evidence>
<dbReference type="PROSITE" id="PS00420">
    <property type="entry name" value="SRCR_1"/>
    <property type="match status" value="2"/>
</dbReference>
<evidence type="ECO:0000256" key="1">
    <source>
        <dbReference type="ARBA" id="ARBA00023157"/>
    </source>
</evidence>
<dbReference type="Gene3D" id="3.10.250.10">
    <property type="entry name" value="SRCR-like domain"/>
    <property type="match status" value="2"/>
</dbReference>
<dbReference type="PANTHER" id="PTHR48071">
    <property type="entry name" value="SRCR DOMAIN-CONTAINING PROTEIN"/>
    <property type="match status" value="1"/>
</dbReference>
<dbReference type="FunFam" id="3.10.250.10:FF:000011">
    <property type="entry name" value="Scavenger receptor class A member 5"/>
    <property type="match status" value="1"/>
</dbReference>
<accession>A0AA35WX75</accession>
<dbReference type="SMART" id="SM00202">
    <property type="entry name" value="SR"/>
    <property type="match status" value="2"/>
</dbReference>
<keyword evidence="2" id="KW-0325">Glycoprotein</keyword>
<evidence type="ECO:0000256" key="2">
    <source>
        <dbReference type="ARBA" id="ARBA00023180"/>
    </source>
</evidence>
<dbReference type="Proteomes" id="UP001174909">
    <property type="component" value="Unassembled WGS sequence"/>
</dbReference>
<feature type="domain" description="SRCR" evidence="5">
    <location>
        <begin position="28"/>
        <end position="127"/>
    </location>
</feature>
<dbReference type="PANTHER" id="PTHR48071:SF28">
    <property type="entry name" value="SRCR DOMAIN-CONTAINING PROTEIN"/>
    <property type="match status" value="1"/>
</dbReference>
<dbReference type="PROSITE" id="PS50287">
    <property type="entry name" value="SRCR_2"/>
    <property type="match status" value="2"/>
</dbReference>
<dbReference type="EMBL" id="CASHTH010002913">
    <property type="protein sequence ID" value="CAI8037193.1"/>
    <property type="molecule type" value="Genomic_DNA"/>
</dbReference>
<keyword evidence="6" id="KW-0675">Receptor</keyword>
<sequence length="184" mass="19106">MSGRMILIPFIFLLLWNEGEAQCADGDVVLVDGSGPHEGTVQVCVSGSWGTVCDDDWGNSDAAVVCRQLGYSTTGATALSSAHFGTGSGSILMDDVACTGTETRLSSCSHSSSNNCDHNEDASVRCRCANGQVSLVGGTGPHEGRVQVCINGIWGTVCDDSWSTNDAIVLCRQLGYSTTGSTNS</sequence>
<protein>
    <submittedName>
        <fullName evidence="6">Scavenger receptor cysteine-rich domain superfamily protein</fullName>
    </submittedName>
</protein>
<gene>
    <name evidence="6" type="ORF">GBAR_LOCUS20803</name>
</gene>
<keyword evidence="1 3" id="KW-1015">Disulfide bond</keyword>
<feature type="domain" description="SRCR" evidence="5">
    <location>
        <begin position="133"/>
        <end position="184"/>
    </location>
</feature>
<dbReference type="SUPFAM" id="SSF56487">
    <property type="entry name" value="SRCR-like"/>
    <property type="match status" value="2"/>
</dbReference>
<comment type="caution">
    <text evidence="3">Lacks conserved residue(s) required for the propagation of feature annotation.</text>
</comment>
<dbReference type="InterPro" id="IPR036772">
    <property type="entry name" value="SRCR-like_dom_sf"/>
</dbReference>
<feature type="disulfide bond" evidence="3">
    <location>
        <begin position="98"/>
        <end position="108"/>
    </location>
</feature>
<dbReference type="GO" id="GO:0016020">
    <property type="term" value="C:membrane"/>
    <property type="evidence" value="ECO:0007669"/>
    <property type="project" value="InterPro"/>
</dbReference>
<keyword evidence="7" id="KW-1185">Reference proteome</keyword>
<feature type="signal peptide" evidence="4">
    <location>
        <begin position="1"/>
        <end position="21"/>
    </location>
</feature>
<evidence type="ECO:0000256" key="4">
    <source>
        <dbReference type="SAM" id="SignalP"/>
    </source>
</evidence>
<dbReference type="PRINTS" id="PR00258">
    <property type="entry name" value="SPERACTRCPTR"/>
</dbReference>
<dbReference type="Pfam" id="PF00530">
    <property type="entry name" value="SRCR"/>
    <property type="match status" value="2"/>
</dbReference>
<keyword evidence="4" id="KW-0732">Signal</keyword>
<organism evidence="6 7">
    <name type="scientific">Geodia barretti</name>
    <name type="common">Barrett's horny sponge</name>
    <dbReference type="NCBI Taxonomy" id="519541"/>
    <lineage>
        <taxon>Eukaryota</taxon>
        <taxon>Metazoa</taxon>
        <taxon>Porifera</taxon>
        <taxon>Demospongiae</taxon>
        <taxon>Heteroscleromorpha</taxon>
        <taxon>Tetractinellida</taxon>
        <taxon>Astrophorina</taxon>
        <taxon>Geodiidae</taxon>
        <taxon>Geodia</taxon>
    </lineage>
</organism>
<reference evidence="6" key="1">
    <citation type="submission" date="2023-03" db="EMBL/GenBank/DDBJ databases">
        <authorList>
            <person name="Steffen K."/>
            <person name="Cardenas P."/>
        </authorList>
    </citation>
    <scope>NUCLEOTIDE SEQUENCE</scope>
</reference>
<feature type="chain" id="PRO_5041283827" evidence="4">
    <location>
        <begin position="22"/>
        <end position="184"/>
    </location>
</feature>
<evidence type="ECO:0000313" key="7">
    <source>
        <dbReference type="Proteomes" id="UP001174909"/>
    </source>
</evidence>
<comment type="caution">
    <text evidence="6">The sequence shown here is derived from an EMBL/GenBank/DDBJ whole genome shotgun (WGS) entry which is preliminary data.</text>
</comment>
<proteinExistence type="predicted"/>
<dbReference type="InterPro" id="IPR001190">
    <property type="entry name" value="SRCR"/>
</dbReference>
<name>A0AA35WX75_GEOBA</name>
<dbReference type="AlphaFoldDB" id="A0AA35WX75"/>
<evidence type="ECO:0000313" key="6">
    <source>
        <dbReference type="EMBL" id="CAI8037193.1"/>
    </source>
</evidence>
<evidence type="ECO:0000256" key="3">
    <source>
        <dbReference type="PROSITE-ProRule" id="PRU00196"/>
    </source>
</evidence>